<dbReference type="AlphaFoldDB" id="A0A8S9RXB6"/>
<gene>
    <name evidence="2" type="ORF">F2Q69_00030315</name>
</gene>
<comment type="caution">
    <text evidence="2">The sequence shown here is derived from an EMBL/GenBank/DDBJ whole genome shotgun (WGS) entry which is preliminary data.</text>
</comment>
<evidence type="ECO:0000313" key="3">
    <source>
        <dbReference type="Proteomes" id="UP000712600"/>
    </source>
</evidence>
<keyword evidence="1" id="KW-0812">Transmembrane</keyword>
<feature type="transmembrane region" description="Helical" evidence="1">
    <location>
        <begin position="107"/>
        <end position="124"/>
    </location>
</feature>
<sequence>MGRYGGQHVRYGRGDQMGLYGRSDQHDPMEKHGRWVEMVDKIATLGRAHDPSRYKVLRSDSDLSFNGWKNVEMKAPKADITHHASLGPVFGALEAPISKFSILNDDIVGRGAVLVLLLILYKVLRHDSDLNFNGWKNVEMKAPKADITHHALLWLLRSEVIVASLVPLVLISLSFHHILVIRLRCKKVESIESGHVLVWRNPQVLHPERRHCRSWSRPCAASDLVLPGLRIRDVILCAGFDKCISQKLLEPMLQGLRTYFSLAAPGNREFIRSFLFKGLSLLC</sequence>
<organism evidence="2 3">
    <name type="scientific">Brassica cretica</name>
    <name type="common">Mustard</name>
    <dbReference type="NCBI Taxonomy" id="69181"/>
    <lineage>
        <taxon>Eukaryota</taxon>
        <taxon>Viridiplantae</taxon>
        <taxon>Streptophyta</taxon>
        <taxon>Embryophyta</taxon>
        <taxon>Tracheophyta</taxon>
        <taxon>Spermatophyta</taxon>
        <taxon>Magnoliopsida</taxon>
        <taxon>eudicotyledons</taxon>
        <taxon>Gunneridae</taxon>
        <taxon>Pentapetalae</taxon>
        <taxon>rosids</taxon>
        <taxon>malvids</taxon>
        <taxon>Brassicales</taxon>
        <taxon>Brassicaceae</taxon>
        <taxon>Brassiceae</taxon>
        <taxon>Brassica</taxon>
    </lineage>
</organism>
<evidence type="ECO:0000256" key="1">
    <source>
        <dbReference type="SAM" id="Phobius"/>
    </source>
</evidence>
<dbReference type="Proteomes" id="UP000712600">
    <property type="component" value="Unassembled WGS sequence"/>
</dbReference>
<feature type="transmembrane region" description="Helical" evidence="1">
    <location>
        <begin position="160"/>
        <end position="181"/>
    </location>
</feature>
<keyword evidence="1" id="KW-1133">Transmembrane helix</keyword>
<evidence type="ECO:0000313" key="2">
    <source>
        <dbReference type="EMBL" id="KAF3585038.1"/>
    </source>
</evidence>
<dbReference type="EMBL" id="QGKX02000088">
    <property type="protein sequence ID" value="KAF3585038.1"/>
    <property type="molecule type" value="Genomic_DNA"/>
</dbReference>
<accession>A0A8S9RXB6</accession>
<protein>
    <submittedName>
        <fullName evidence="2">Uncharacterized protein</fullName>
    </submittedName>
</protein>
<proteinExistence type="predicted"/>
<reference evidence="2" key="1">
    <citation type="submission" date="2019-12" db="EMBL/GenBank/DDBJ databases">
        <title>Genome sequencing and annotation of Brassica cretica.</title>
        <authorList>
            <person name="Studholme D.J."/>
            <person name="Sarris P."/>
        </authorList>
    </citation>
    <scope>NUCLEOTIDE SEQUENCE</scope>
    <source>
        <strain evidence="2">PFS-109/04</strain>
        <tissue evidence="2">Leaf</tissue>
    </source>
</reference>
<keyword evidence="1" id="KW-0472">Membrane</keyword>
<name>A0A8S9RXB6_BRACR</name>